<dbReference type="EMBL" id="FNYD01000004">
    <property type="protein sequence ID" value="SEJ32476.1"/>
    <property type="molecule type" value="Genomic_DNA"/>
</dbReference>
<protein>
    <recommendedName>
        <fullName evidence="1">YdhG-like domain-containing protein</fullName>
    </recommendedName>
</protein>
<dbReference type="Proteomes" id="UP000199379">
    <property type="component" value="Unassembled WGS sequence"/>
</dbReference>
<evidence type="ECO:0000259" key="1">
    <source>
        <dbReference type="Pfam" id="PF08818"/>
    </source>
</evidence>
<reference evidence="2 3" key="1">
    <citation type="submission" date="2016-10" db="EMBL/GenBank/DDBJ databases">
        <authorList>
            <person name="de Groot N.N."/>
        </authorList>
    </citation>
    <scope>NUCLEOTIDE SEQUENCE [LARGE SCALE GENOMIC DNA]</scope>
    <source>
        <strain evidence="2 3">DSM 29340</strain>
    </source>
</reference>
<dbReference type="AlphaFoldDB" id="A0A1H6XWD0"/>
<evidence type="ECO:0000313" key="3">
    <source>
        <dbReference type="Proteomes" id="UP000199379"/>
    </source>
</evidence>
<dbReference type="STRING" id="1227549.SAMN05444007_104176"/>
<gene>
    <name evidence="2" type="ORF">SAMN05444007_104176</name>
</gene>
<dbReference type="OrthoDB" id="328972at2"/>
<sequence length="132" mass="14587">MTEIDNPDVAQAFADTPGDARVGLMRLRALILDTAADLPSAQPLREELRWGQPAYLAPKGSTLRLGVPKSGGFALFVHCRSRLIPEFTQIFPEQDRIEGTRAVLFDDPSQIDAARHGWLVARALTYHHRPSG</sequence>
<evidence type="ECO:0000313" key="2">
    <source>
        <dbReference type="EMBL" id="SEJ32476.1"/>
    </source>
</evidence>
<name>A0A1H6XWD0_9RHOB</name>
<dbReference type="Pfam" id="PF08818">
    <property type="entry name" value="DUF1801"/>
    <property type="match status" value="1"/>
</dbReference>
<accession>A0A1H6XWD0</accession>
<feature type="domain" description="YdhG-like" evidence="1">
    <location>
        <begin position="24"/>
        <end position="123"/>
    </location>
</feature>
<organism evidence="2 3">
    <name type="scientific">Cribrihabitans marinus</name>
    <dbReference type="NCBI Taxonomy" id="1227549"/>
    <lineage>
        <taxon>Bacteria</taxon>
        <taxon>Pseudomonadati</taxon>
        <taxon>Pseudomonadota</taxon>
        <taxon>Alphaproteobacteria</taxon>
        <taxon>Rhodobacterales</taxon>
        <taxon>Paracoccaceae</taxon>
        <taxon>Cribrihabitans</taxon>
    </lineage>
</organism>
<dbReference type="SUPFAM" id="SSF159888">
    <property type="entry name" value="YdhG-like"/>
    <property type="match status" value="1"/>
</dbReference>
<dbReference type="InterPro" id="IPR014922">
    <property type="entry name" value="YdhG-like"/>
</dbReference>
<keyword evidence="3" id="KW-1185">Reference proteome</keyword>
<dbReference type="RefSeq" id="WP_092364862.1">
    <property type="nucleotide sequence ID" value="NZ_BMGV01000004.1"/>
</dbReference>
<proteinExistence type="predicted"/>